<keyword evidence="2" id="KW-1185">Reference proteome</keyword>
<dbReference type="PANTHER" id="PTHR33480:SF5">
    <property type="entry name" value="SI:DKEY-51D8.9"/>
    <property type="match status" value="1"/>
</dbReference>
<evidence type="ECO:0000313" key="1">
    <source>
        <dbReference type="EMBL" id="KAL1276182.1"/>
    </source>
</evidence>
<dbReference type="PANTHER" id="PTHR33480">
    <property type="entry name" value="SET DOMAIN-CONTAINING PROTEIN-RELATED"/>
    <property type="match status" value="1"/>
</dbReference>
<accession>A0ABR3NGS5</accession>
<gene>
    <name evidence="1" type="ORF">QQF64_035805</name>
</gene>
<evidence type="ECO:0000313" key="2">
    <source>
        <dbReference type="Proteomes" id="UP001558613"/>
    </source>
</evidence>
<sequence length="190" mass="21461">MVDFFIPANFKHVISAVRVISGFNKEKNSYRIPSLALKLGHSLNKICSIVESNAMMYEAKWNAPQITPFTLDVKVLHAHLEKKHNELLSKLRNCPSSKDSYAALAKVTLSQVILFNSCVCTSPEFRSVVNEEERFLCSSNYQWFLPWSCSLKHVSLVAFQLRIPLCLPDLEQCLPTEEKSASAELLTNLA</sequence>
<organism evidence="1 2">
    <name type="scientific">Cirrhinus molitorella</name>
    <name type="common">mud carp</name>
    <dbReference type="NCBI Taxonomy" id="172907"/>
    <lineage>
        <taxon>Eukaryota</taxon>
        <taxon>Metazoa</taxon>
        <taxon>Chordata</taxon>
        <taxon>Craniata</taxon>
        <taxon>Vertebrata</taxon>
        <taxon>Euteleostomi</taxon>
        <taxon>Actinopterygii</taxon>
        <taxon>Neopterygii</taxon>
        <taxon>Teleostei</taxon>
        <taxon>Ostariophysi</taxon>
        <taxon>Cypriniformes</taxon>
        <taxon>Cyprinidae</taxon>
        <taxon>Labeoninae</taxon>
        <taxon>Labeonini</taxon>
        <taxon>Cirrhinus</taxon>
    </lineage>
</organism>
<dbReference type="Proteomes" id="UP001558613">
    <property type="component" value="Unassembled WGS sequence"/>
</dbReference>
<name>A0ABR3NGS5_9TELE</name>
<proteinExistence type="predicted"/>
<protein>
    <submittedName>
        <fullName evidence="1">Uncharacterized protein</fullName>
    </submittedName>
</protein>
<comment type="caution">
    <text evidence="1">The sequence shown here is derived from an EMBL/GenBank/DDBJ whole genome shotgun (WGS) entry which is preliminary data.</text>
</comment>
<reference evidence="1 2" key="1">
    <citation type="submission" date="2023-09" db="EMBL/GenBank/DDBJ databases">
        <authorList>
            <person name="Wang M."/>
        </authorList>
    </citation>
    <scope>NUCLEOTIDE SEQUENCE [LARGE SCALE GENOMIC DNA]</scope>
    <source>
        <strain evidence="1">GT-2023</strain>
        <tissue evidence="1">Liver</tissue>
    </source>
</reference>
<dbReference type="EMBL" id="JAYMGO010000004">
    <property type="protein sequence ID" value="KAL1276182.1"/>
    <property type="molecule type" value="Genomic_DNA"/>
</dbReference>